<evidence type="ECO:0000313" key="10">
    <source>
        <dbReference type="Proteomes" id="UP000886785"/>
    </source>
</evidence>
<dbReference type="SUPFAM" id="SSF81345">
    <property type="entry name" value="ABC transporter involved in vitamin B12 uptake, BtuC"/>
    <property type="match status" value="1"/>
</dbReference>
<comment type="subcellular location">
    <subcellularLocation>
        <location evidence="1">Cell membrane</location>
        <topology evidence="1">Multi-pass membrane protein</topology>
    </subcellularLocation>
</comment>
<sequence length="347" mass="35990">MNTSPKSSIRISLNRESPRFRAALIAASGAALILLAAVSLCAGAVPIDLRSIWAVISGADTDSKAYQIFQYVRLPRTLAAALAGGALACAGAVLQTVLNNALASPNVIGVNAGAGLFAIILSALFPQWLGFSPLAAFLGALIAAALVYLIAVRTGASRMTIVLAGVAVSSILSAFTDTILTLYPDAQAGRTEFLIGSFSGVTMDNVKLAGACILFGIAACLVLSYDMNVLSLGDSTAMSLGMRTGVYRMIFLILAALLAGSAVSFSGLIGFVGLIVPHAARFLAGRDNRVLIPLCALLGGAFTLGCDILARVLFAPYELPVGIVMSFLGGPFFLYLLLRQKRGRLLD</sequence>
<keyword evidence="7 8" id="KW-0472">Membrane</keyword>
<keyword evidence="5 8" id="KW-0812">Transmembrane</keyword>
<dbReference type="EMBL" id="DVHF01000080">
    <property type="protein sequence ID" value="HIR57393.1"/>
    <property type="molecule type" value="Genomic_DNA"/>
</dbReference>
<dbReference type="CDD" id="cd06550">
    <property type="entry name" value="TM_ABC_iron-siderophores_like"/>
    <property type="match status" value="1"/>
</dbReference>
<evidence type="ECO:0000256" key="1">
    <source>
        <dbReference type="ARBA" id="ARBA00004651"/>
    </source>
</evidence>
<dbReference type="InterPro" id="IPR000522">
    <property type="entry name" value="ABC_transptr_permease_BtuC"/>
</dbReference>
<feature type="transmembrane region" description="Helical" evidence="8">
    <location>
        <begin position="245"/>
        <end position="278"/>
    </location>
</feature>
<keyword evidence="3" id="KW-0813">Transport</keyword>
<feature type="transmembrane region" description="Helical" evidence="8">
    <location>
        <begin position="290"/>
        <end position="313"/>
    </location>
</feature>
<dbReference type="PANTHER" id="PTHR30472">
    <property type="entry name" value="FERRIC ENTEROBACTIN TRANSPORT SYSTEM PERMEASE PROTEIN"/>
    <property type="match status" value="1"/>
</dbReference>
<dbReference type="Gene3D" id="1.10.3470.10">
    <property type="entry name" value="ABC transporter involved in vitamin B12 uptake, BtuC"/>
    <property type="match status" value="1"/>
</dbReference>
<evidence type="ECO:0000256" key="2">
    <source>
        <dbReference type="ARBA" id="ARBA00007935"/>
    </source>
</evidence>
<feature type="transmembrane region" description="Helical" evidence="8">
    <location>
        <begin position="319"/>
        <end position="338"/>
    </location>
</feature>
<dbReference type="GO" id="GO:0005886">
    <property type="term" value="C:plasma membrane"/>
    <property type="evidence" value="ECO:0007669"/>
    <property type="project" value="UniProtKB-SubCell"/>
</dbReference>
<dbReference type="AlphaFoldDB" id="A0A9D1DQV9"/>
<dbReference type="Pfam" id="PF01032">
    <property type="entry name" value="FecCD"/>
    <property type="match status" value="1"/>
</dbReference>
<evidence type="ECO:0000256" key="3">
    <source>
        <dbReference type="ARBA" id="ARBA00022448"/>
    </source>
</evidence>
<name>A0A9D1DQV9_9FIRM</name>
<evidence type="ECO:0000256" key="4">
    <source>
        <dbReference type="ARBA" id="ARBA00022475"/>
    </source>
</evidence>
<dbReference type="PANTHER" id="PTHR30472:SF25">
    <property type="entry name" value="ABC TRANSPORTER PERMEASE PROTEIN MJ0876-RELATED"/>
    <property type="match status" value="1"/>
</dbReference>
<comment type="similarity">
    <text evidence="2">Belongs to the binding-protein-dependent transport system permease family. FecCD subfamily.</text>
</comment>
<evidence type="ECO:0000256" key="8">
    <source>
        <dbReference type="SAM" id="Phobius"/>
    </source>
</evidence>
<gene>
    <name evidence="9" type="ORF">IAA54_06965</name>
</gene>
<reference evidence="9" key="1">
    <citation type="submission" date="2020-10" db="EMBL/GenBank/DDBJ databases">
        <authorList>
            <person name="Gilroy R."/>
        </authorList>
    </citation>
    <scope>NUCLEOTIDE SEQUENCE</scope>
    <source>
        <strain evidence="9">ChiSjej1B19-7085</strain>
    </source>
</reference>
<dbReference type="FunFam" id="1.10.3470.10:FF:000001">
    <property type="entry name" value="Vitamin B12 ABC transporter permease BtuC"/>
    <property type="match status" value="1"/>
</dbReference>
<organism evidence="9 10">
    <name type="scientific">Candidatus Gallacutalibacter pullicola</name>
    <dbReference type="NCBI Taxonomy" id="2840830"/>
    <lineage>
        <taxon>Bacteria</taxon>
        <taxon>Bacillati</taxon>
        <taxon>Bacillota</taxon>
        <taxon>Clostridia</taxon>
        <taxon>Eubacteriales</taxon>
        <taxon>Candidatus Gallacutalibacter</taxon>
    </lineage>
</organism>
<evidence type="ECO:0000256" key="7">
    <source>
        <dbReference type="ARBA" id="ARBA00023136"/>
    </source>
</evidence>
<proteinExistence type="inferred from homology"/>
<evidence type="ECO:0000256" key="6">
    <source>
        <dbReference type="ARBA" id="ARBA00022989"/>
    </source>
</evidence>
<dbReference type="GO" id="GO:0022857">
    <property type="term" value="F:transmembrane transporter activity"/>
    <property type="evidence" value="ECO:0007669"/>
    <property type="project" value="InterPro"/>
</dbReference>
<evidence type="ECO:0000313" key="9">
    <source>
        <dbReference type="EMBL" id="HIR57393.1"/>
    </source>
</evidence>
<dbReference type="InterPro" id="IPR037294">
    <property type="entry name" value="ABC_BtuC-like"/>
</dbReference>
<accession>A0A9D1DQV9</accession>
<evidence type="ECO:0000256" key="5">
    <source>
        <dbReference type="ARBA" id="ARBA00022692"/>
    </source>
</evidence>
<feature type="transmembrane region" description="Helical" evidence="8">
    <location>
        <begin position="105"/>
        <end position="125"/>
    </location>
</feature>
<reference evidence="9" key="2">
    <citation type="journal article" date="2021" name="PeerJ">
        <title>Extensive microbial diversity within the chicken gut microbiome revealed by metagenomics and culture.</title>
        <authorList>
            <person name="Gilroy R."/>
            <person name="Ravi A."/>
            <person name="Getino M."/>
            <person name="Pursley I."/>
            <person name="Horton D.L."/>
            <person name="Alikhan N.F."/>
            <person name="Baker D."/>
            <person name="Gharbi K."/>
            <person name="Hall N."/>
            <person name="Watson M."/>
            <person name="Adriaenssens E.M."/>
            <person name="Foster-Nyarko E."/>
            <person name="Jarju S."/>
            <person name="Secka A."/>
            <person name="Antonio M."/>
            <person name="Oren A."/>
            <person name="Chaudhuri R.R."/>
            <person name="La Ragione R."/>
            <person name="Hildebrand F."/>
            <person name="Pallen M.J."/>
        </authorList>
    </citation>
    <scope>NUCLEOTIDE SEQUENCE</scope>
    <source>
        <strain evidence="9">ChiSjej1B19-7085</strain>
    </source>
</reference>
<feature type="transmembrane region" description="Helical" evidence="8">
    <location>
        <begin position="131"/>
        <end position="151"/>
    </location>
</feature>
<keyword evidence="4" id="KW-1003">Cell membrane</keyword>
<comment type="caution">
    <text evidence="9">The sequence shown here is derived from an EMBL/GenBank/DDBJ whole genome shotgun (WGS) entry which is preliminary data.</text>
</comment>
<keyword evidence="6 8" id="KW-1133">Transmembrane helix</keyword>
<protein>
    <submittedName>
        <fullName evidence="9">Iron ABC transporter permease</fullName>
    </submittedName>
</protein>
<feature type="transmembrane region" description="Helical" evidence="8">
    <location>
        <begin position="78"/>
        <end position="98"/>
    </location>
</feature>
<feature type="transmembrane region" description="Helical" evidence="8">
    <location>
        <begin position="208"/>
        <end position="225"/>
    </location>
</feature>
<dbReference type="Proteomes" id="UP000886785">
    <property type="component" value="Unassembled WGS sequence"/>
</dbReference>